<dbReference type="SUPFAM" id="SSF50729">
    <property type="entry name" value="PH domain-like"/>
    <property type="match status" value="1"/>
</dbReference>
<feature type="region of interest" description="Disordered" evidence="15">
    <location>
        <begin position="521"/>
        <end position="549"/>
    </location>
</feature>
<evidence type="ECO:0000256" key="4">
    <source>
        <dbReference type="ARBA" id="ARBA00022737"/>
    </source>
</evidence>
<keyword evidence="9 14" id="KW-0443">Lipid metabolism</keyword>
<dbReference type="PRINTS" id="PR00401">
    <property type="entry name" value="SH2DOMAIN"/>
</dbReference>
<gene>
    <name evidence="22" type="primary">PLCg</name>
</gene>
<dbReference type="GO" id="GO:0010634">
    <property type="term" value="P:positive regulation of epithelial cell migration"/>
    <property type="evidence" value="ECO:0007669"/>
    <property type="project" value="TreeGrafter"/>
</dbReference>
<dbReference type="SMART" id="SM00233">
    <property type="entry name" value="PH"/>
    <property type="match status" value="1"/>
</dbReference>
<dbReference type="GO" id="GO:0051209">
    <property type="term" value="P:release of sequestered calcium ion into cytosol"/>
    <property type="evidence" value="ECO:0007669"/>
    <property type="project" value="TreeGrafter"/>
</dbReference>
<dbReference type="SUPFAM" id="SSF47473">
    <property type="entry name" value="EF-hand"/>
    <property type="match status" value="1"/>
</dbReference>
<dbReference type="GO" id="GO:0004435">
    <property type="term" value="F:phosphatidylinositol-4,5-bisphosphate phospholipase C activity"/>
    <property type="evidence" value="ECO:0007669"/>
    <property type="project" value="UniProtKB-EC"/>
</dbReference>
<dbReference type="GO" id="GO:0046488">
    <property type="term" value="P:phosphatidylinositol metabolic process"/>
    <property type="evidence" value="ECO:0007669"/>
    <property type="project" value="TreeGrafter"/>
</dbReference>
<dbReference type="Gene3D" id="2.30.30.40">
    <property type="entry name" value="SH3 Domains"/>
    <property type="match status" value="1"/>
</dbReference>
<evidence type="ECO:0000259" key="16">
    <source>
        <dbReference type="PROSITE" id="PS50001"/>
    </source>
</evidence>
<dbReference type="Pfam" id="PF00018">
    <property type="entry name" value="SH3_1"/>
    <property type="match status" value="1"/>
</dbReference>
<evidence type="ECO:0000256" key="3">
    <source>
        <dbReference type="ARBA" id="ARBA00022443"/>
    </source>
</evidence>
<keyword evidence="7 14" id="KW-0442">Lipid degradation</keyword>
<dbReference type="InterPro" id="IPR000909">
    <property type="entry name" value="PLipase_C_PInositol-sp_X_dom"/>
</dbReference>
<dbReference type="SMART" id="SM00149">
    <property type="entry name" value="PLCYc"/>
    <property type="match status" value="1"/>
</dbReference>
<comment type="cofactor">
    <cofactor evidence="1">
        <name>Ca(2+)</name>
        <dbReference type="ChEBI" id="CHEBI:29108"/>
    </cofactor>
</comment>
<dbReference type="SUPFAM" id="SSF51695">
    <property type="entry name" value="PLC-like phosphodiesterases"/>
    <property type="match status" value="1"/>
</dbReference>
<evidence type="ECO:0000256" key="1">
    <source>
        <dbReference type="ARBA" id="ARBA00001913"/>
    </source>
</evidence>
<dbReference type="Gene3D" id="1.10.238.10">
    <property type="entry name" value="EF-hand"/>
    <property type="match status" value="1"/>
</dbReference>
<dbReference type="PROSITE" id="PS50004">
    <property type="entry name" value="C2"/>
    <property type="match status" value="1"/>
</dbReference>
<dbReference type="InterPro" id="IPR001192">
    <property type="entry name" value="PI-PLC_fam"/>
</dbReference>
<dbReference type="InterPro" id="IPR036028">
    <property type="entry name" value="SH3-like_dom_sf"/>
</dbReference>
<evidence type="ECO:0000259" key="17">
    <source>
        <dbReference type="PROSITE" id="PS50002"/>
    </source>
</evidence>
<dbReference type="Gene3D" id="3.20.20.190">
    <property type="entry name" value="Phosphatidylinositol (PI) phosphodiesterase"/>
    <property type="match status" value="2"/>
</dbReference>
<keyword evidence="3 13" id="KW-0728">SH3 domain</keyword>
<dbReference type="InterPro" id="IPR017946">
    <property type="entry name" value="PLC-like_Pdiesterase_TIM-brl"/>
</dbReference>
<dbReference type="GO" id="GO:0005509">
    <property type="term" value="F:calcium ion binding"/>
    <property type="evidence" value="ECO:0007669"/>
    <property type="project" value="InterPro"/>
</dbReference>
<comment type="catalytic activity">
    <reaction evidence="11">
        <text>a 1,2-diacyl-sn-glycero-3-phospho-(1D-myo-inositol-4,5-bisphosphate) + H2O = 1D-myo-inositol 1,4,5-trisphosphate + a 1,2-diacyl-sn-glycerol + H(+)</text>
        <dbReference type="Rhea" id="RHEA:33179"/>
        <dbReference type="ChEBI" id="CHEBI:15377"/>
        <dbReference type="ChEBI" id="CHEBI:15378"/>
        <dbReference type="ChEBI" id="CHEBI:17815"/>
        <dbReference type="ChEBI" id="CHEBI:58456"/>
        <dbReference type="ChEBI" id="CHEBI:203600"/>
        <dbReference type="EC" id="3.1.4.11"/>
    </reaction>
    <physiologicalReaction direction="left-to-right" evidence="11">
        <dbReference type="Rhea" id="RHEA:33180"/>
    </physiologicalReaction>
</comment>
<dbReference type="SMART" id="SM00148">
    <property type="entry name" value="PLCXc"/>
    <property type="match status" value="1"/>
</dbReference>
<dbReference type="Gene3D" id="2.60.40.150">
    <property type="entry name" value="C2 domain"/>
    <property type="match status" value="1"/>
</dbReference>
<dbReference type="CDD" id="cd08592">
    <property type="entry name" value="PI-PLCc_gamma"/>
    <property type="match status" value="1"/>
</dbReference>
<dbReference type="Pfam" id="PF23583">
    <property type="entry name" value="EF_HAND_2_PLCG"/>
    <property type="match status" value="1"/>
</dbReference>
<dbReference type="InterPro" id="IPR018247">
    <property type="entry name" value="EF_Hand_1_Ca_BS"/>
</dbReference>
<evidence type="ECO:0000313" key="22">
    <source>
        <dbReference type="EMBL" id="CDW34075.1"/>
    </source>
</evidence>
<dbReference type="Pfam" id="PF00388">
    <property type="entry name" value="PI-PLC-X"/>
    <property type="match status" value="1"/>
</dbReference>
<name>A0A0K2U7P9_LEPSM</name>
<feature type="compositionally biased region" description="Polar residues" evidence="15">
    <location>
        <begin position="538"/>
        <end position="549"/>
    </location>
</feature>
<dbReference type="EC" id="3.1.4.11" evidence="2 14"/>
<feature type="domain" description="SH2" evidence="16">
    <location>
        <begin position="563"/>
        <end position="664"/>
    </location>
</feature>
<dbReference type="PANTHER" id="PTHR10336">
    <property type="entry name" value="PHOSPHOINOSITIDE-SPECIFIC PHOSPHOLIPASE C FAMILY PROTEIN"/>
    <property type="match status" value="1"/>
</dbReference>
<feature type="domain" description="SH2" evidence="16">
    <location>
        <begin position="675"/>
        <end position="764"/>
    </location>
</feature>
<dbReference type="SMART" id="SM00252">
    <property type="entry name" value="SH2"/>
    <property type="match status" value="2"/>
</dbReference>
<evidence type="ECO:0000256" key="9">
    <source>
        <dbReference type="ARBA" id="ARBA00023098"/>
    </source>
</evidence>
<dbReference type="InterPro" id="IPR035892">
    <property type="entry name" value="C2_domain_sf"/>
</dbReference>
<dbReference type="PANTHER" id="PTHR10336:SF159">
    <property type="entry name" value="1-PHOSPHATIDYLINOSITOL 4,5-BISPHOSPHATE PHOSPHODIESTERASE GAMMA"/>
    <property type="match status" value="1"/>
</dbReference>
<evidence type="ECO:0000256" key="5">
    <source>
        <dbReference type="ARBA" id="ARBA00022801"/>
    </source>
</evidence>
<keyword evidence="5 14" id="KW-0378">Hydrolase</keyword>
<dbReference type="InterPro" id="IPR001452">
    <property type="entry name" value="SH3_domain"/>
</dbReference>
<dbReference type="InterPro" id="IPR002048">
    <property type="entry name" value="EF_hand_dom"/>
</dbReference>
<evidence type="ECO:0000256" key="8">
    <source>
        <dbReference type="ARBA" id="ARBA00022999"/>
    </source>
</evidence>
<proteinExistence type="predicted"/>
<dbReference type="SUPFAM" id="SSF49562">
    <property type="entry name" value="C2 domain (Calcium/lipid-binding domain, CaLB)"/>
    <property type="match status" value="1"/>
</dbReference>
<evidence type="ECO:0000259" key="18">
    <source>
        <dbReference type="PROSITE" id="PS50003"/>
    </source>
</evidence>
<dbReference type="PROSITE" id="PS50222">
    <property type="entry name" value="EF_HAND_2"/>
    <property type="match status" value="1"/>
</dbReference>
<feature type="domain" description="C2" evidence="19">
    <location>
        <begin position="1096"/>
        <end position="1228"/>
    </location>
</feature>
<sequence>MVGGGSTASSLLTIKELKIGRCERGIVVTRIPSASLPGTSSKKKKPDRKILAVRRETMLVVWHNKGHASRNRFEGSIDIRDIKEIRGASNKSRDFDRCTEEAIQNVKPSRCFVILYGKEFNLKTFSCVTISEEECNDWIEGLSYLLEDVATASYKHEQERWFRKGFYQFEIPGKEGCLGLTELKKFLHKISYKIPNSVLKEKFGKYDRSSTGEISFDDFCNILQELLLTRDLFKDVFGIYSSDGRRVTLQEFKKFLEKDHPSIDEDVGAQMRKFLQDTSRDVKDPYFTIYEFMDWLFSKNNRIYLESEIVDQSMNRPLSHYWISSSHNTYLTGDQISSDSSVEAYARCLRMGCRSVELDCWDGPEDAPIIYHGHTLTSKIKFHDVIKTIKENAFVTSEYPVILSIEDHCTLTQQRKMASLFESVFGDMLVSAPLEKNETALPSPDKLKYRIILKHKKLPEGADEVVITEDSIRRGDGGIDIASSVKNGILFLQEQESEEWEPNFFVLTQNKMYYSEVHANRDDEEEDLESTIDEDSELNASLPSTSSQGYNIDSSEQHFGETWFHSNMKNGRSTAEQLLKCNTSLGEGTFLVRPSETFVGDYSLSFLRQGKVFHVPIKSRQNNGRLRYYLIDQNFFDSLYALISYYKKNPVKSARFSITLNRACPPPNPHETKSWFKNNYTREQAECYLNHVNTDGAFIVRVGERMHGTFAISFRAENKVKHCLIKPEGRFYSIGSLQFESLVKLVNYYLKNPLYKKIRLKLAPNDETYSTNLSSPPIMSNGGDFDSGINNNDENAQGYFDPSTLNSNFYVRARYDYQNKRDDELNLVKNCIVSNVKKCEGGWWLGDYGGRKQHWFPANYVVEIDPPPSEDDSRNPNISSGGGPLSAVDSQAPLGNMQKGVWDITAAKVDILDGLNVFNSEREPLWVLRIDCPSPNERKEYRVGTTSKDEALQWKLKIQETGQTASHREDENRKNERAMRVARELSNLVIYCRSVVFNLDYYLRQKDRNPMEMSSFPETKAEKLMTSNSSMFLWYHRVQLSRVYPKAQRVDSSNYNPLSMWNVGSQMTALNYQTGDKPMQINVGRFMQNGKCGYVLRPEFMFSPSYVPGDPKSLKGVVEPFFLGVRILAARHLTRSKNKNSIISPNVEVEVLGAEYDNFKNRTRSINDNGFNPVWDEFFDFTIQNPQLALIRFTVYDYDIFGENNFIGQYTCPLIGIQTGYRSVPLKNAYSEPLELSALLVHITVENARGQSYELHKLRESAHDLQRQSDLSHERGDDAVAETLHLESQRQELAVMKLMGIGR</sequence>
<dbReference type="InterPro" id="IPR036860">
    <property type="entry name" value="SH2_dom_sf"/>
</dbReference>
<dbReference type="GO" id="GO:0032587">
    <property type="term" value="C:ruffle membrane"/>
    <property type="evidence" value="ECO:0007669"/>
    <property type="project" value="TreeGrafter"/>
</dbReference>
<feature type="domain" description="EF-hand" evidence="21">
    <location>
        <begin position="194"/>
        <end position="229"/>
    </location>
</feature>
<keyword evidence="4" id="KW-0677">Repeat</keyword>
<dbReference type="FunFam" id="3.30.505.10:FF:000011">
    <property type="entry name" value="1-phosphatidylinositol 4,5-bisphosphate phosphodiesterase gamma"/>
    <property type="match status" value="1"/>
</dbReference>
<dbReference type="PROSITE" id="PS50003">
    <property type="entry name" value="PH_DOMAIN"/>
    <property type="match status" value="1"/>
</dbReference>
<evidence type="ECO:0000259" key="21">
    <source>
        <dbReference type="PROSITE" id="PS50222"/>
    </source>
</evidence>
<dbReference type="CDD" id="cd00275">
    <property type="entry name" value="C2_PLC_like"/>
    <property type="match status" value="1"/>
</dbReference>
<keyword evidence="8 12" id="KW-0727">SH2 domain</keyword>
<dbReference type="EMBL" id="HACA01016714">
    <property type="protein sequence ID" value="CDW34075.1"/>
    <property type="molecule type" value="Transcribed_RNA"/>
</dbReference>
<dbReference type="OMA" id="CMLERGT"/>
<evidence type="ECO:0000256" key="6">
    <source>
        <dbReference type="ARBA" id="ARBA00022837"/>
    </source>
</evidence>
<dbReference type="PROSITE" id="PS50001">
    <property type="entry name" value="SH2"/>
    <property type="match status" value="2"/>
</dbReference>
<dbReference type="InterPro" id="IPR011993">
    <property type="entry name" value="PH-like_dom_sf"/>
</dbReference>
<dbReference type="PROSITE" id="PS00018">
    <property type="entry name" value="EF_HAND_1"/>
    <property type="match status" value="1"/>
</dbReference>
<evidence type="ECO:0000256" key="12">
    <source>
        <dbReference type="PROSITE-ProRule" id="PRU00191"/>
    </source>
</evidence>
<keyword evidence="10" id="KW-0807">Transducer</keyword>
<feature type="domain" description="SH3" evidence="17">
    <location>
        <begin position="806"/>
        <end position="866"/>
    </location>
</feature>
<dbReference type="Pfam" id="PF00017">
    <property type="entry name" value="SH2"/>
    <property type="match status" value="2"/>
</dbReference>
<evidence type="ECO:0000256" key="11">
    <source>
        <dbReference type="ARBA" id="ARBA00023674"/>
    </source>
</evidence>
<dbReference type="SMART" id="SM00326">
    <property type="entry name" value="SH3"/>
    <property type="match status" value="1"/>
</dbReference>
<dbReference type="InterPro" id="IPR057061">
    <property type="entry name" value="PLCG_EF-hand_2"/>
</dbReference>
<evidence type="ECO:0000256" key="10">
    <source>
        <dbReference type="ARBA" id="ARBA00023224"/>
    </source>
</evidence>
<protein>
    <recommendedName>
        <fullName evidence="2 14">Phosphoinositide phospholipase C</fullName>
        <ecNumber evidence="2 14">3.1.4.11</ecNumber>
    </recommendedName>
</protein>
<evidence type="ECO:0000259" key="19">
    <source>
        <dbReference type="PROSITE" id="PS50004"/>
    </source>
</evidence>
<feature type="domain" description="PH" evidence="18">
    <location>
        <begin position="33"/>
        <end position="147"/>
    </location>
</feature>
<dbReference type="PRINTS" id="PR00390">
    <property type="entry name" value="PHPHLIPASEC"/>
</dbReference>
<dbReference type="PROSITE" id="PS50008">
    <property type="entry name" value="PIPLC_Y_DOMAIN"/>
    <property type="match status" value="1"/>
</dbReference>
<dbReference type="GO" id="GO:0048468">
    <property type="term" value="P:cell development"/>
    <property type="evidence" value="ECO:0007669"/>
    <property type="project" value="UniProtKB-ARBA"/>
</dbReference>
<dbReference type="PROSITE" id="PS50007">
    <property type="entry name" value="PIPLC_X_DOMAIN"/>
    <property type="match status" value="1"/>
</dbReference>
<dbReference type="Pfam" id="PF00387">
    <property type="entry name" value="PI-PLC-Y"/>
    <property type="match status" value="1"/>
</dbReference>
<evidence type="ECO:0000256" key="7">
    <source>
        <dbReference type="ARBA" id="ARBA00022963"/>
    </source>
</evidence>
<evidence type="ECO:0000259" key="20">
    <source>
        <dbReference type="PROSITE" id="PS50008"/>
    </source>
</evidence>
<dbReference type="Gene3D" id="3.30.505.10">
    <property type="entry name" value="SH2 domain"/>
    <property type="match status" value="2"/>
</dbReference>
<feature type="region of interest" description="Disordered" evidence="15">
    <location>
        <begin position="863"/>
        <end position="892"/>
    </location>
</feature>
<accession>A0A0K2U7P9</accession>
<dbReference type="GO" id="GO:0016042">
    <property type="term" value="P:lipid catabolic process"/>
    <property type="evidence" value="ECO:0007669"/>
    <property type="project" value="UniProtKB-KW"/>
</dbReference>
<dbReference type="SUPFAM" id="SSF50044">
    <property type="entry name" value="SH3-domain"/>
    <property type="match status" value="1"/>
</dbReference>
<feature type="compositionally biased region" description="Acidic residues" evidence="15">
    <location>
        <begin position="522"/>
        <end position="537"/>
    </location>
</feature>
<dbReference type="Gene3D" id="2.30.29.30">
    <property type="entry name" value="Pleckstrin-homology domain (PH domain)/Phosphotyrosine-binding domain (PTB)"/>
    <property type="match status" value="1"/>
</dbReference>
<dbReference type="GO" id="GO:0048015">
    <property type="term" value="P:phosphatidylinositol-mediated signaling"/>
    <property type="evidence" value="ECO:0007669"/>
    <property type="project" value="TreeGrafter"/>
</dbReference>
<feature type="domain" description="PI-PLC Y-box" evidence="20">
    <location>
        <begin position="985"/>
        <end position="1101"/>
    </location>
</feature>
<evidence type="ECO:0000256" key="2">
    <source>
        <dbReference type="ARBA" id="ARBA00012368"/>
    </source>
</evidence>
<dbReference type="OrthoDB" id="269822at2759"/>
<keyword evidence="6" id="KW-0106">Calcium</keyword>
<evidence type="ECO:0000256" key="14">
    <source>
        <dbReference type="RuleBase" id="RU361133"/>
    </source>
</evidence>
<reference evidence="22" key="1">
    <citation type="submission" date="2014-05" db="EMBL/GenBank/DDBJ databases">
        <authorList>
            <person name="Chronopoulou M."/>
        </authorList>
    </citation>
    <scope>NUCLEOTIDE SEQUENCE</scope>
    <source>
        <tissue evidence="22">Whole organism</tissue>
    </source>
</reference>
<dbReference type="SMART" id="SM00239">
    <property type="entry name" value="C2"/>
    <property type="match status" value="1"/>
</dbReference>
<dbReference type="InterPro" id="IPR001711">
    <property type="entry name" value="PLipase_C_Pinositol-sp_Y"/>
</dbReference>
<dbReference type="Pfam" id="PF00168">
    <property type="entry name" value="C2"/>
    <property type="match status" value="1"/>
</dbReference>
<dbReference type="InterPro" id="IPR000008">
    <property type="entry name" value="C2_dom"/>
</dbReference>
<dbReference type="InterPro" id="IPR000980">
    <property type="entry name" value="SH2"/>
</dbReference>
<dbReference type="InterPro" id="IPR011992">
    <property type="entry name" value="EF-hand-dom_pair"/>
</dbReference>
<dbReference type="InterPro" id="IPR001849">
    <property type="entry name" value="PH_domain"/>
</dbReference>
<dbReference type="SUPFAM" id="SSF55550">
    <property type="entry name" value="SH2 domain"/>
    <property type="match status" value="2"/>
</dbReference>
<dbReference type="PROSITE" id="PS50002">
    <property type="entry name" value="SH3"/>
    <property type="match status" value="1"/>
</dbReference>
<evidence type="ECO:0000256" key="15">
    <source>
        <dbReference type="SAM" id="MobiDB-lite"/>
    </source>
</evidence>
<organism evidence="22">
    <name type="scientific">Lepeophtheirus salmonis</name>
    <name type="common">Salmon louse</name>
    <name type="synonym">Caligus salmonis</name>
    <dbReference type="NCBI Taxonomy" id="72036"/>
    <lineage>
        <taxon>Eukaryota</taxon>
        <taxon>Metazoa</taxon>
        <taxon>Ecdysozoa</taxon>
        <taxon>Arthropoda</taxon>
        <taxon>Crustacea</taxon>
        <taxon>Multicrustacea</taxon>
        <taxon>Hexanauplia</taxon>
        <taxon>Copepoda</taxon>
        <taxon>Siphonostomatoida</taxon>
        <taxon>Caligidae</taxon>
        <taxon>Lepeophtheirus</taxon>
    </lineage>
</organism>
<dbReference type="FunFam" id="3.20.20.190:FF:000112">
    <property type="match status" value="1"/>
</dbReference>
<evidence type="ECO:0000256" key="13">
    <source>
        <dbReference type="PROSITE-ProRule" id="PRU00192"/>
    </source>
</evidence>